<proteinExistence type="predicted"/>
<protein>
    <submittedName>
        <fullName evidence="1">Uncharacterized protein</fullName>
    </submittedName>
</protein>
<dbReference type="Proteomes" id="UP000501690">
    <property type="component" value="Linkage Group LG8"/>
</dbReference>
<accession>A0A4D6MU17</accession>
<reference evidence="1 2" key="1">
    <citation type="submission" date="2019-04" db="EMBL/GenBank/DDBJ databases">
        <title>An improved genome assembly and genetic linkage map for asparagus bean, Vigna unguiculata ssp. sesquipedialis.</title>
        <authorList>
            <person name="Xia Q."/>
            <person name="Zhang R."/>
            <person name="Dong Y."/>
        </authorList>
    </citation>
    <scope>NUCLEOTIDE SEQUENCE [LARGE SCALE GENOMIC DNA]</scope>
    <source>
        <tissue evidence="1">Leaf</tissue>
    </source>
</reference>
<dbReference type="EMBL" id="CP039352">
    <property type="protein sequence ID" value="QCE04913.1"/>
    <property type="molecule type" value="Genomic_DNA"/>
</dbReference>
<dbReference type="AlphaFoldDB" id="A0A4D6MU17"/>
<evidence type="ECO:0000313" key="1">
    <source>
        <dbReference type="EMBL" id="QCE04913.1"/>
    </source>
</evidence>
<evidence type="ECO:0000313" key="2">
    <source>
        <dbReference type="Proteomes" id="UP000501690"/>
    </source>
</evidence>
<keyword evidence="2" id="KW-1185">Reference proteome</keyword>
<name>A0A4D6MU17_VIGUN</name>
<gene>
    <name evidence="1" type="ORF">DEO72_LG8g2955</name>
</gene>
<organism evidence="1 2">
    <name type="scientific">Vigna unguiculata</name>
    <name type="common">Cowpea</name>
    <dbReference type="NCBI Taxonomy" id="3917"/>
    <lineage>
        <taxon>Eukaryota</taxon>
        <taxon>Viridiplantae</taxon>
        <taxon>Streptophyta</taxon>
        <taxon>Embryophyta</taxon>
        <taxon>Tracheophyta</taxon>
        <taxon>Spermatophyta</taxon>
        <taxon>Magnoliopsida</taxon>
        <taxon>eudicotyledons</taxon>
        <taxon>Gunneridae</taxon>
        <taxon>Pentapetalae</taxon>
        <taxon>rosids</taxon>
        <taxon>fabids</taxon>
        <taxon>Fabales</taxon>
        <taxon>Fabaceae</taxon>
        <taxon>Papilionoideae</taxon>
        <taxon>50 kb inversion clade</taxon>
        <taxon>NPAAA clade</taxon>
        <taxon>indigoferoid/millettioid clade</taxon>
        <taxon>Phaseoleae</taxon>
        <taxon>Vigna</taxon>
    </lineage>
</organism>
<sequence length="80" mass="8285">MEFSSLLDGLREGFAMGAAGEMKNGTAVVELVSLVCARVIAVGAVLVRCCNGGYVSAAAMVVANLVRCAKVKLVPALQWK</sequence>